<organism evidence="2 3">
    <name type="scientific">Candida tropicalis (strain ATCC MYA-3404 / T1)</name>
    <name type="common">Yeast</name>
    <dbReference type="NCBI Taxonomy" id="294747"/>
    <lineage>
        <taxon>Eukaryota</taxon>
        <taxon>Fungi</taxon>
        <taxon>Dikarya</taxon>
        <taxon>Ascomycota</taxon>
        <taxon>Saccharomycotina</taxon>
        <taxon>Pichiomycetes</taxon>
        <taxon>Debaryomycetaceae</taxon>
        <taxon>Candida/Lodderomyces clade</taxon>
        <taxon>Candida</taxon>
    </lineage>
</organism>
<dbReference type="InterPro" id="IPR001138">
    <property type="entry name" value="Zn2Cys6_DnaBD"/>
</dbReference>
<dbReference type="Proteomes" id="UP000002037">
    <property type="component" value="Unassembled WGS sequence"/>
</dbReference>
<feature type="region of interest" description="Disordered" evidence="1">
    <location>
        <begin position="130"/>
        <end position="215"/>
    </location>
</feature>
<dbReference type="GO" id="GO:0008270">
    <property type="term" value="F:zinc ion binding"/>
    <property type="evidence" value="ECO:0007669"/>
    <property type="project" value="InterPro"/>
</dbReference>
<feature type="compositionally biased region" description="Low complexity" evidence="1">
    <location>
        <begin position="64"/>
        <end position="77"/>
    </location>
</feature>
<accession>C5MHK1</accession>
<keyword evidence="3" id="KW-1185">Reference proteome</keyword>
<dbReference type="HOGENOM" id="CLU_778445_0_0_1"/>
<sequence length="303" mass="33601">MSDLLIHSIMHNSTHNSNTHTSNNNTPTILPPISTIISTQPLLPPLTPPPSHSYNNYNHYNNYQQQQSQSQSQSQNQLPTGLVTPPGISKTYSLTESNLSKFETTRNSHGLGLLSSAVLFDEQQQAKQILTKQSNKKTLSSPPPSLTSRSSSVSSFSTPNTPELIHKEHPQSKSSPIIKSKSIKSSSTTSTSTSTSGCNSSNSIQPKRRQRLGPSCDSCRLRKVKCDAEIQIISSSELNENYSHLNLSDLSNGIIQEINLQNDGYVLLFNDEKFIKFKSCKHCRCKLNVSCSFKNGYFKKKRV</sequence>
<dbReference type="GO" id="GO:0000981">
    <property type="term" value="F:DNA-binding transcription factor activity, RNA polymerase II-specific"/>
    <property type="evidence" value="ECO:0007669"/>
    <property type="project" value="InterPro"/>
</dbReference>
<feature type="compositionally biased region" description="Pro residues" evidence="1">
    <location>
        <begin position="42"/>
        <end position="51"/>
    </location>
</feature>
<dbReference type="RefSeq" id="XP_002551257.1">
    <property type="nucleotide sequence ID" value="XM_002551211.1"/>
</dbReference>
<dbReference type="EMBL" id="GG692402">
    <property type="protein sequence ID" value="EER31103.1"/>
    <property type="molecule type" value="Genomic_DNA"/>
</dbReference>
<feature type="region of interest" description="Disordered" evidence="1">
    <location>
        <begin position="64"/>
        <end position="89"/>
    </location>
</feature>
<dbReference type="SUPFAM" id="SSF57701">
    <property type="entry name" value="Zn2/Cys6 DNA-binding domain"/>
    <property type="match status" value="1"/>
</dbReference>
<feature type="compositionally biased region" description="Low complexity" evidence="1">
    <location>
        <begin position="136"/>
        <end position="162"/>
    </location>
</feature>
<evidence type="ECO:0000313" key="3">
    <source>
        <dbReference type="Proteomes" id="UP000002037"/>
    </source>
</evidence>
<dbReference type="KEGG" id="ctp:CTRG_05555"/>
<dbReference type="AlphaFoldDB" id="C5MHK1"/>
<proteinExistence type="predicted"/>
<dbReference type="Gene3D" id="4.10.240.10">
    <property type="entry name" value="Zn(2)-C6 fungal-type DNA-binding domain"/>
    <property type="match status" value="1"/>
</dbReference>
<reference evidence="2 3" key="1">
    <citation type="journal article" date="2009" name="Nature">
        <title>Evolution of pathogenicity and sexual reproduction in eight Candida genomes.</title>
        <authorList>
            <person name="Butler G."/>
            <person name="Rasmussen M.D."/>
            <person name="Lin M.F."/>
            <person name="Santos M.A."/>
            <person name="Sakthikumar S."/>
            <person name="Munro C.A."/>
            <person name="Rheinbay E."/>
            <person name="Grabherr M."/>
            <person name="Forche A."/>
            <person name="Reedy J.L."/>
            <person name="Agrafioti I."/>
            <person name="Arnaud M.B."/>
            <person name="Bates S."/>
            <person name="Brown A.J."/>
            <person name="Brunke S."/>
            <person name="Costanzo M.C."/>
            <person name="Fitzpatrick D.A."/>
            <person name="de Groot P.W."/>
            <person name="Harris D."/>
            <person name="Hoyer L.L."/>
            <person name="Hube B."/>
            <person name="Klis F.M."/>
            <person name="Kodira C."/>
            <person name="Lennard N."/>
            <person name="Logue M.E."/>
            <person name="Martin R."/>
            <person name="Neiman A.M."/>
            <person name="Nikolaou E."/>
            <person name="Quail M.A."/>
            <person name="Quinn J."/>
            <person name="Santos M.C."/>
            <person name="Schmitzberger F.F."/>
            <person name="Sherlock G."/>
            <person name="Shah P."/>
            <person name="Silverstein K.A."/>
            <person name="Skrzypek M.S."/>
            <person name="Soll D."/>
            <person name="Staggs R."/>
            <person name="Stansfield I."/>
            <person name="Stumpf M.P."/>
            <person name="Sudbery P.E."/>
            <person name="Srikantha T."/>
            <person name="Zeng Q."/>
            <person name="Berman J."/>
            <person name="Berriman M."/>
            <person name="Heitman J."/>
            <person name="Gow N.A."/>
            <person name="Lorenz M.C."/>
            <person name="Birren B.W."/>
            <person name="Kellis M."/>
            <person name="Cuomo C.A."/>
        </authorList>
    </citation>
    <scope>NUCLEOTIDE SEQUENCE [LARGE SCALE GENOMIC DNA]</scope>
    <source>
        <strain evidence="3">ATCC MYA-3404 / T1</strain>
    </source>
</reference>
<evidence type="ECO:0000313" key="2">
    <source>
        <dbReference type="EMBL" id="EER31103.1"/>
    </source>
</evidence>
<name>C5MHK1_CANTT</name>
<dbReference type="CDD" id="cd00067">
    <property type="entry name" value="GAL4"/>
    <property type="match status" value="1"/>
</dbReference>
<dbReference type="GeneID" id="8300689"/>
<evidence type="ECO:0000256" key="1">
    <source>
        <dbReference type="SAM" id="MobiDB-lite"/>
    </source>
</evidence>
<feature type="compositionally biased region" description="Low complexity" evidence="1">
    <location>
        <begin position="172"/>
        <end position="204"/>
    </location>
</feature>
<dbReference type="InterPro" id="IPR036864">
    <property type="entry name" value="Zn2-C6_fun-type_DNA-bd_sf"/>
</dbReference>
<dbReference type="OrthoDB" id="4036575at2759"/>
<protein>
    <submittedName>
        <fullName evidence="2">Uncharacterized protein</fullName>
    </submittedName>
</protein>
<dbReference type="VEuPathDB" id="FungiDB:CTRG_05555"/>
<feature type="region of interest" description="Disordered" evidence="1">
    <location>
        <begin position="13"/>
        <end position="32"/>
    </location>
</feature>
<gene>
    <name evidence="2" type="ORF">CTRG_05555</name>
</gene>
<feature type="region of interest" description="Disordered" evidence="1">
    <location>
        <begin position="40"/>
        <end position="59"/>
    </location>
</feature>